<evidence type="ECO:0000313" key="11">
    <source>
        <dbReference type="Proteomes" id="UP000316213"/>
    </source>
</evidence>
<feature type="domain" description="F5/8 type C" evidence="8">
    <location>
        <begin position="515"/>
        <end position="626"/>
    </location>
</feature>
<dbReference type="InterPro" id="IPR000421">
    <property type="entry name" value="FA58C"/>
</dbReference>
<organism evidence="10 11">
    <name type="scientific">Neorhodopirellula pilleata</name>
    <dbReference type="NCBI Taxonomy" id="2714738"/>
    <lineage>
        <taxon>Bacteria</taxon>
        <taxon>Pseudomonadati</taxon>
        <taxon>Planctomycetota</taxon>
        <taxon>Planctomycetia</taxon>
        <taxon>Pirellulales</taxon>
        <taxon>Pirellulaceae</taxon>
        <taxon>Neorhodopirellula</taxon>
    </lineage>
</organism>
<evidence type="ECO:0000256" key="1">
    <source>
        <dbReference type="ARBA" id="ARBA00022617"/>
    </source>
</evidence>
<evidence type="ECO:0000256" key="7">
    <source>
        <dbReference type="SAM" id="MobiDB-lite"/>
    </source>
</evidence>
<dbReference type="InterPro" id="IPR011429">
    <property type="entry name" value="Cyt_c_Planctomycete-type"/>
</dbReference>
<dbReference type="PROSITE" id="PS51007">
    <property type="entry name" value="CYTC"/>
    <property type="match status" value="1"/>
</dbReference>
<dbReference type="Proteomes" id="UP000316213">
    <property type="component" value="Unassembled WGS sequence"/>
</dbReference>
<dbReference type="InterPro" id="IPR009056">
    <property type="entry name" value="Cyt_c-like_dom"/>
</dbReference>
<dbReference type="Pfam" id="PF22633">
    <property type="entry name" value="F5_F8_type_C_2"/>
    <property type="match status" value="1"/>
</dbReference>
<feature type="compositionally biased region" description="Polar residues" evidence="7">
    <location>
        <begin position="659"/>
        <end position="676"/>
    </location>
</feature>
<dbReference type="AlphaFoldDB" id="A0A5C5ZXA2"/>
<dbReference type="GO" id="GO:0020037">
    <property type="term" value="F:heme binding"/>
    <property type="evidence" value="ECO:0007669"/>
    <property type="project" value="InterPro"/>
</dbReference>
<dbReference type="OrthoDB" id="127107at2"/>
<dbReference type="InterPro" id="IPR022655">
    <property type="entry name" value="DUF1553"/>
</dbReference>
<keyword evidence="1 6" id="KW-0349">Heme</keyword>
<dbReference type="PROSITE" id="PS50022">
    <property type="entry name" value="FA58C_3"/>
    <property type="match status" value="1"/>
</dbReference>
<evidence type="ECO:0000256" key="4">
    <source>
        <dbReference type="ARBA" id="ARBA00023004"/>
    </source>
</evidence>
<evidence type="ECO:0000256" key="2">
    <source>
        <dbReference type="ARBA" id="ARBA00022723"/>
    </source>
</evidence>
<feature type="domain" description="Cytochrome c" evidence="9">
    <location>
        <begin position="33"/>
        <end position="130"/>
    </location>
</feature>
<dbReference type="Pfam" id="PF07635">
    <property type="entry name" value="PSCyt1"/>
    <property type="match status" value="1"/>
</dbReference>
<dbReference type="SMART" id="SM00607">
    <property type="entry name" value="FTP"/>
    <property type="match status" value="1"/>
</dbReference>
<evidence type="ECO:0000313" key="10">
    <source>
        <dbReference type="EMBL" id="TWT91608.1"/>
    </source>
</evidence>
<dbReference type="InterPro" id="IPR011444">
    <property type="entry name" value="DUF1549"/>
</dbReference>
<dbReference type="Pfam" id="PF07583">
    <property type="entry name" value="PSCyt2"/>
    <property type="match status" value="1"/>
</dbReference>
<gene>
    <name evidence="10" type="ORF">Pla100_49990</name>
</gene>
<accession>A0A5C5ZXA2</accession>
<dbReference type="PANTHER" id="PTHR35889">
    <property type="entry name" value="CYCLOINULO-OLIGOSACCHARIDE FRUCTANOTRANSFERASE-RELATED"/>
    <property type="match status" value="1"/>
</dbReference>
<dbReference type="GO" id="GO:0009055">
    <property type="term" value="F:electron transfer activity"/>
    <property type="evidence" value="ECO:0007669"/>
    <property type="project" value="InterPro"/>
</dbReference>
<dbReference type="InterPro" id="IPR008979">
    <property type="entry name" value="Galactose-bd-like_sf"/>
</dbReference>
<dbReference type="Pfam" id="PF07587">
    <property type="entry name" value="PSD1"/>
    <property type="match status" value="1"/>
</dbReference>
<feature type="region of interest" description="Disordered" evidence="7">
    <location>
        <begin position="659"/>
        <end position="685"/>
    </location>
</feature>
<dbReference type="PANTHER" id="PTHR35889:SF3">
    <property type="entry name" value="F-BOX DOMAIN-CONTAINING PROTEIN"/>
    <property type="match status" value="1"/>
</dbReference>
<comment type="caution">
    <text evidence="10">The sequence shown here is derived from an EMBL/GenBank/DDBJ whole genome shotgun (WGS) entry which is preliminary data.</text>
</comment>
<keyword evidence="3" id="KW-0106">Calcium</keyword>
<evidence type="ECO:0000256" key="5">
    <source>
        <dbReference type="ARBA" id="ARBA00023157"/>
    </source>
</evidence>
<evidence type="ECO:0000259" key="9">
    <source>
        <dbReference type="PROSITE" id="PS51007"/>
    </source>
</evidence>
<dbReference type="Gene3D" id="2.60.120.260">
    <property type="entry name" value="Galactose-binding domain-like"/>
    <property type="match status" value="1"/>
</dbReference>
<evidence type="ECO:0000259" key="8">
    <source>
        <dbReference type="PROSITE" id="PS50022"/>
    </source>
</evidence>
<name>A0A5C5ZXA2_9BACT</name>
<dbReference type="SUPFAM" id="SSF46626">
    <property type="entry name" value="Cytochrome c"/>
    <property type="match status" value="1"/>
</dbReference>
<dbReference type="GO" id="GO:0046872">
    <property type="term" value="F:metal ion binding"/>
    <property type="evidence" value="ECO:0007669"/>
    <property type="project" value="UniProtKB-KW"/>
</dbReference>
<proteinExistence type="predicted"/>
<evidence type="ECO:0000256" key="3">
    <source>
        <dbReference type="ARBA" id="ARBA00022837"/>
    </source>
</evidence>
<sequence length="1156" mass="128819">MKLPFLDLGPRCVWRLATLSLVTLSPAISAKGDDIDFNRDIRPILSGSCFACHGPDENTREADLRLDTAKGATEDLGDYAAVVPGSADESTIIHRILSDDEDMRMPPTGKGRKLNEEEVRLLRQWIDSGAKYAQHWSYVKPEQSGPPVHPFPHSRVNEIDDFILARLQREGLQPSPPAERATIARRVAITLNGVPPTWEEVRAFVNDTRPEAYEIFVDAQLAKSSFGERWARVWLDLARYADSAGYADDPSRTIWAYRDYVIKSLNQNKPFDQFTIEQLAGDLLENPSDEQLIATALHRNTMTNNEGGTNDEQFRNEAIVDRVNTTMAVWMGTTMACAQCHTHKYDPISQAEYFRFFDFFNQSQDADRRDESPLLQILTDEQKEQRRQLEQQLASLRKVLDTQTPAIDEAMGQWIEQLQEEPQWQPLPIESATSDAGTLELQAEGTRVELKGDRPNTATYTVRMPFHNPQDVAAIQLRVHPEQQSNFVLSRVRAAWVPAIAESPSARFVRIELPGAGRFLHVAEVEVFHEGTNVALQGKASQSSTAFGGPAERAIDGNTDGNFQANSVTHTGQETNPWLEIDLHQWQPIDRVVVWNRTDDGGAIKERIAGYRVVLLDDQRNEVWSSNSEGIPDPSHSYELTGTRRLQFASASADYSQDQFSGDSVLPSSGASTDQAPNPEKGWAIAGGTGASHALTLILATPQKFGEGELVLHLEQVSRFGQHLLTNFGFAITADAQVSHWSSMPESVRALVKKGELSDPERVQLASYYRTLAPLLAETRAELSKLQTAYDNIKPATSVPIMRDVADSQRRTTKIQLRGNYLSLGDEVTAGVPAVFHSLPADMPANRLALAQWLVSAENPLTARVIVNRHWEQVFGIGIVETSEEFGSQGELPTHPALLDWLAVDLIDHGWDIKRLLKQIVMSATYRQSSAISPDLLEADPDNRLCARGPRFRISAEMVRDQALAVTDLLSDKAYGPPVRPPQPSLGLSAAFGSATDWSTSEGEDRYRRAIYTTWRRSNPYPSMATFDAPNREVCTVRRSRTNTPLQALVTLNDPVYVEAAQSLSRQMAQQDSLDKQLQYGFERALLRDPNARELDRLRSMYTDLVAYYGEHSDDARLMASEPLGSLPDGADAAQYAALTVIANTILNLDEFLMPR</sequence>
<dbReference type="InterPro" id="IPR036909">
    <property type="entry name" value="Cyt_c-like_dom_sf"/>
</dbReference>
<keyword evidence="5" id="KW-1015">Disulfide bond</keyword>
<keyword evidence="4 6" id="KW-0408">Iron</keyword>
<dbReference type="InterPro" id="IPR006585">
    <property type="entry name" value="FTP1"/>
</dbReference>
<evidence type="ECO:0000256" key="6">
    <source>
        <dbReference type="PROSITE-ProRule" id="PRU00433"/>
    </source>
</evidence>
<keyword evidence="2 6" id="KW-0479">Metal-binding</keyword>
<dbReference type="EMBL" id="SJPM01000014">
    <property type="protein sequence ID" value="TWT91608.1"/>
    <property type="molecule type" value="Genomic_DNA"/>
</dbReference>
<dbReference type="SUPFAM" id="SSF49785">
    <property type="entry name" value="Galactose-binding domain-like"/>
    <property type="match status" value="1"/>
</dbReference>
<keyword evidence="11" id="KW-1185">Reference proteome</keyword>
<protein>
    <submittedName>
        <fullName evidence="10">Planctomycete cytochrome C</fullName>
    </submittedName>
</protein>
<reference evidence="10 11" key="1">
    <citation type="submission" date="2019-02" db="EMBL/GenBank/DDBJ databases">
        <title>Deep-cultivation of Planctomycetes and their phenomic and genomic characterization uncovers novel biology.</title>
        <authorList>
            <person name="Wiegand S."/>
            <person name="Jogler M."/>
            <person name="Boedeker C."/>
            <person name="Pinto D."/>
            <person name="Vollmers J."/>
            <person name="Rivas-Marin E."/>
            <person name="Kohn T."/>
            <person name="Peeters S.H."/>
            <person name="Heuer A."/>
            <person name="Rast P."/>
            <person name="Oberbeckmann S."/>
            <person name="Bunk B."/>
            <person name="Jeske O."/>
            <person name="Meyerdierks A."/>
            <person name="Storesund J.E."/>
            <person name="Kallscheuer N."/>
            <person name="Luecker S."/>
            <person name="Lage O.M."/>
            <person name="Pohl T."/>
            <person name="Merkel B.J."/>
            <person name="Hornburger P."/>
            <person name="Mueller R.-W."/>
            <person name="Bruemmer F."/>
            <person name="Labrenz M."/>
            <person name="Spormann A.M."/>
            <person name="Op Den Camp H."/>
            <person name="Overmann J."/>
            <person name="Amann R."/>
            <person name="Jetten M.S.M."/>
            <person name="Mascher T."/>
            <person name="Medema M.H."/>
            <person name="Devos D.P."/>
            <person name="Kaster A.-K."/>
            <person name="Ovreas L."/>
            <person name="Rohde M."/>
            <person name="Galperin M.Y."/>
            <person name="Jogler C."/>
        </authorList>
    </citation>
    <scope>NUCLEOTIDE SEQUENCE [LARGE SCALE GENOMIC DNA]</scope>
    <source>
        <strain evidence="10 11">Pla100</strain>
    </source>
</reference>